<feature type="binding site" evidence="12">
    <location>
        <begin position="224"/>
        <end position="228"/>
    </location>
    <ligand>
        <name>D-ribose 5-phosphate</name>
        <dbReference type="ChEBI" id="CHEBI:78346"/>
    </ligand>
</feature>
<evidence type="ECO:0000256" key="1">
    <source>
        <dbReference type="ARBA" id="ARBA00004996"/>
    </source>
</evidence>
<keyword evidence="7 12" id="KW-0067">ATP-binding</keyword>
<evidence type="ECO:0000256" key="11">
    <source>
        <dbReference type="ARBA" id="ARBA00061444"/>
    </source>
</evidence>
<evidence type="ECO:0000256" key="9">
    <source>
        <dbReference type="ARBA" id="ARBA00049535"/>
    </source>
</evidence>
<accession>A0A2N0AKE1</accession>
<keyword evidence="3 12" id="KW-0479">Metal-binding</keyword>
<name>A0A2N0AKE1_9LEPT</name>
<dbReference type="CDD" id="cd06223">
    <property type="entry name" value="PRTases_typeI"/>
    <property type="match status" value="1"/>
</dbReference>
<dbReference type="FunFam" id="3.40.50.2020:FF:000001">
    <property type="entry name" value="Ribose-phosphate pyrophosphokinase"/>
    <property type="match status" value="1"/>
</dbReference>
<evidence type="ECO:0000256" key="5">
    <source>
        <dbReference type="ARBA" id="ARBA00022741"/>
    </source>
</evidence>
<dbReference type="EC" id="2.7.6.1" evidence="12"/>
<evidence type="ECO:0000256" key="4">
    <source>
        <dbReference type="ARBA" id="ARBA00022727"/>
    </source>
</evidence>
<dbReference type="GO" id="GO:0004749">
    <property type="term" value="F:ribose phosphate diphosphokinase activity"/>
    <property type="evidence" value="ECO:0007669"/>
    <property type="project" value="UniProtKB-UniRule"/>
</dbReference>
<dbReference type="Pfam" id="PF14572">
    <property type="entry name" value="Pribosyl_synth"/>
    <property type="match status" value="1"/>
</dbReference>
<keyword evidence="4 12" id="KW-0545">Nucleotide biosynthesis</keyword>
<reference evidence="14 15" key="1">
    <citation type="submission" date="2017-07" db="EMBL/GenBank/DDBJ databases">
        <title>Leptospira spp. isolated from tropical soils.</title>
        <authorList>
            <person name="Thibeaux R."/>
            <person name="Iraola G."/>
            <person name="Ferres I."/>
            <person name="Bierque E."/>
            <person name="Girault D."/>
            <person name="Soupe-Gilbert M.-E."/>
            <person name="Picardeau M."/>
            <person name="Goarant C."/>
        </authorList>
    </citation>
    <scope>NUCLEOTIDE SEQUENCE [LARGE SCALE GENOMIC DNA]</scope>
    <source>
        <strain evidence="14 15">FH2-B-A1</strain>
    </source>
</reference>
<feature type="binding site" evidence="12">
    <location>
        <position position="132"/>
    </location>
    <ligand>
        <name>Mg(2+)</name>
        <dbReference type="ChEBI" id="CHEBI:18420"/>
    </ligand>
</feature>
<dbReference type="AlphaFoldDB" id="A0A2N0AKE1"/>
<evidence type="ECO:0000256" key="8">
    <source>
        <dbReference type="ARBA" id="ARBA00022842"/>
    </source>
</evidence>
<feature type="binding site" evidence="12">
    <location>
        <position position="171"/>
    </location>
    <ligand>
        <name>Mg(2+)</name>
        <dbReference type="ChEBI" id="CHEBI:18420"/>
    </ligand>
</feature>
<keyword evidence="8 12" id="KW-0460">Magnesium</keyword>
<dbReference type="PANTHER" id="PTHR10210:SF41">
    <property type="entry name" value="RIBOSE-PHOSPHATE PYROPHOSPHOKINASE 1, CHLOROPLASTIC"/>
    <property type="match status" value="1"/>
</dbReference>
<comment type="cofactor">
    <cofactor evidence="12">
        <name>Mg(2+)</name>
        <dbReference type="ChEBI" id="CHEBI:18420"/>
    </cofactor>
    <text evidence="12">Binds 2 Mg(2+) ions per subunit.</text>
</comment>
<comment type="catalytic activity">
    <reaction evidence="9 12">
        <text>D-ribose 5-phosphate + ATP = 5-phospho-alpha-D-ribose 1-diphosphate + AMP + H(+)</text>
        <dbReference type="Rhea" id="RHEA:15609"/>
        <dbReference type="ChEBI" id="CHEBI:15378"/>
        <dbReference type="ChEBI" id="CHEBI:30616"/>
        <dbReference type="ChEBI" id="CHEBI:58017"/>
        <dbReference type="ChEBI" id="CHEBI:78346"/>
        <dbReference type="ChEBI" id="CHEBI:456215"/>
        <dbReference type="EC" id="2.7.6.1"/>
    </reaction>
</comment>
<evidence type="ECO:0000256" key="7">
    <source>
        <dbReference type="ARBA" id="ARBA00022840"/>
    </source>
</evidence>
<evidence type="ECO:0000313" key="14">
    <source>
        <dbReference type="EMBL" id="PJZ84730.1"/>
    </source>
</evidence>
<comment type="similarity">
    <text evidence="11 12">Belongs to the ribose-phosphate pyrophosphokinase family. Class I subfamily.</text>
</comment>
<dbReference type="InterPro" id="IPR005946">
    <property type="entry name" value="Rib-P_diPkinase"/>
</dbReference>
<protein>
    <recommendedName>
        <fullName evidence="12">Ribose-phosphate pyrophosphokinase</fullName>
        <shortName evidence="12">RPPK</shortName>
        <ecNumber evidence="12">2.7.6.1</ecNumber>
    </recommendedName>
    <alternativeName>
        <fullName evidence="12">5-phospho-D-ribosyl alpha-1-diphosphate synthase</fullName>
    </alternativeName>
    <alternativeName>
        <fullName evidence="12">Phosphoribosyl diphosphate synthase</fullName>
    </alternativeName>
    <alternativeName>
        <fullName evidence="12">Phosphoribosyl pyrophosphate synthase</fullName>
        <shortName evidence="12">P-Rib-PP synthase</shortName>
        <shortName evidence="12">PRPP synthase</shortName>
        <shortName evidence="12">PRPPase</shortName>
    </alternativeName>
</protein>
<dbReference type="OrthoDB" id="9777067at2"/>
<dbReference type="Pfam" id="PF13793">
    <property type="entry name" value="Pribosyltran_N"/>
    <property type="match status" value="1"/>
</dbReference>
<evidence type="ECO:0000259" key="13">
    <source>
        <dbReference type="Pfam" id="PF13793"/>
    </source>
</evidence>
<comment type="function">
    <text evidence="10 12">Involved in the biosynthesis of the central metabolite phospho-alpha-D-ribosyl-1-pyrophosphate (PRPP) via the transfer of pyrophosphoryl group from ATP to 1-hydroxyl of ribose-5-phosphate (Rib-5-P).</text>
</comment>
<dbReference type="InterPro" id="IPR029057">
    <property type="entry name" value="PRTase-like"/>
</dbReference>
<dbReference type="GO" id="GO:0005737">
    <property type="term" value="C:cytoplasm"/>
    <property type="evidence" value="ECO:0007669"/>
    <property type="project" value="UniProtKB-SubCell"/>
</dbReference>
<comment type="subcellular location">
    <subcellularLocation>
        <location evidence="12">Cytoplasm</location>
    </subcellularLocation>
</comment>
<keyword evidence="5 12" id="KW-0547">Nucleotide-binding</keyword>
<comment type="subunit">
    <text evidence="12">Homohexamer.</text>
</comment>
<keyword evidence="12" id="KW-0963">Cytoplasm</keyword>
<feature type="binding site" evidence="12">
    <location>
        <position position="220"/>
    </location>
    <ligand>
        <name>D-ribose 5-phosphate</name>
        <dbReference type="ChEBI" id="CHEBI:78346"/>
    </ligand>
</feature>
<dbReference type="SUPFAM" id="SSF53271">
    <property type="entry name" value="PRTase-like"/>
    <property type="match status" value="2"/>
</dbReference>
<dbReference type="NCBIfam" id="NF002320">
    <property type="entry name" value="PRK01259.1"/>
    <property type="match status" value="1"/>
</dbReference>
<dbReference type="GO" id="GO:0016301">
    <property type="term" value="F:kinase activity"/>
    <property type="evidence" value="ECO:0007669"/>
    <property type="project" value="UniProtKB-KW"/>
</dbReference>
<dbReference type="SMART" id="SM01400">
    <property type="entry name" value="Pribosyltran_N"/>
    <property type="match status" value="1"/>
</dbReference>
<dbReference type="PANTHER" id="PTHR10210">
    <property type="entry name" value="RIBOSE-PHOSPHATE DIPHOSPHOKINASE FAMILY MEMBER"/>
    <property type="match status" value="1"/>
</dbReference>
<dbReference type="Proteomes" id="UP000232145">
    <property type="component" value="Unassembled WGS sequence"/>
</dbReference>
<evidence type="ECO:0000256" key="3">
    <source>
        <dbReference type="ARBA" id="ARBA00022723"/>
    </source>
</evidence>
<dbReference type="UniPathway" id="UPA00087">
    <property type="reaction ID" value="UER00172"/>
</dbReference>
<dbReference type="GO" id="GO:0002189">
    <property type="term" value="C:ribose phosphate diphosphokinase complex"/>
    <property type="evidence" value="ECO:0007669"/>
    <property type="project" value="TreeGrafter"/>
</dbReference>
<dbReference type="EMBL" id="NPDX01000001">
    <property type="protein sequence ID" value="PJZ84730.1"/>
    <property type="molecule type" value="Genomic_DNA"/>
</dbReference>
<evidence type="ECO:0000256" key="2">
    <source>
        <dbReference type="ARBA" id="ARBA00022679"/>
    </source>
</evidence>
<organism evidence="14 15">
    <name type="scientific">Leptospira harrisiae</name>
    <dbReference type="NCBI Taxonomy" id="2023189"/>
    <lineage>
        <taxon>Bacteria</taxon>
        <taxon>Pseudomonadati</taxon>
        <taxon>Spirochaetota</taxon>
        <taxon>Spirochaetia</taxon>
        <taxon>Leptospirales</taxon>
        <taxon>Leptospiraceae</taxon>
        <taxon>Leptospira</taxon>
    </lineage>
</organism>
<dbReference type="Gene3D" id="3.40.50.2020">
    <property type="match status" value="2"/>
</dbReference>
<dbReference type="RefSeq" id="WP_100741623.1">
    <property type="nucleotide sequence ID" value="NZ_NPDW01000001.1"/>
</dbReference>
<gene>
    <name evidence="12" type="primary">prs</name>
    <name evidence="14" type="ORF">CH364_00130</name>
</gene>
<feature type="binding site" evidence="12">
    <location>
        <position position="196"/>
    </location>
    <ligand>
        <name>D-ribose 5-phosphate</name>
        <dbReference type="ChEBI" id="CHEBI:78346"/>
    </ligand>
</feature>
<dbReference type="GO" id="GO:0005524">
    <property type="term" value="F:ATP binding"/>
    <property type="evidence" value="ECO:0007669"/>
    <property type="project" value="UniProtKB-KW"/>
</dbReference>
<evidence type="ECO:0000313" key="15">
    <source>
        <dbReference type="Proteomes" id="UP000232145"/>
    </source>
</evidence>
<comment type="pathway">
    <text evidence="1 12">Metabolic intermediate biosynthesis; 5-phospho-alpha-D-ribose 1-diphosphate biosynthesis; 5-phospho-alpha-D-ribose 1-diphosphate from D-ribose 5-phosphate (route I): step 1/1.</text>
</comment>
<feature type="binding site" evidence="12">
    <location>
        <begin position="39"/>
        <end position="41"/>
    </location>
    <ligand>
        <name>ATP</name>
        <dbReference type="ChEBI" id="CHEBI:30616"/>
    </ligand>
</feature>
<evidence type="ECO:0000256" key="10">
    <source>
        <dbReference type="ARBA" id="ARBA00054914"/>
    </source>
</evidence>
<dbReference type="GO" id="GO:0006015">
    <property type="term" value="P:5-phosphoribose 1-diphosphate biosynthetic process"/>
    <property type="evidence" value="ECO:0007669"/>
    <property type="project" value="UniProtKB-UniRule"/>
</dbReference>
<evidence type="ECO:0000256" key="6">
    <source>
        <dbReference type="ARBA" id="ARBA00022777"/>
    </source>
</evidence>
<dbReference type="PROSITE" id="PS00114">
    <property type="entry name" value="PRPP_SYNTHASE"/>
    <property type="match status" value="1"/>
</dbReference>
<feature type="binding site" evidence="12">
    <location>
        <begin position="98"/>
        <end position="99"/>
    </location>
    <ligand>
        <name>ATP</name>
        <dbReference type="ChEBI" id="CHEBI:30616"/>
    </ligand>
</feature>
<proteinExistence type="inferred from homology"/>
<dbReference type="InterPro" id="IPR029099">
    <property type="entry name" value="Pribosyltran_N"/>
</dbReference>
<feature type="domain" description="Ribose-phosphate pyrophosphokinase N-terminal" evidence="13">
    <location>
        <begin position="7"/>
        <end position="122"/>
    </location>
</feature>
<evidence type="ECO:0000256" key="12">
    <source>
        <dbReference type="HAMAP-Rule" id="MF_00583"/>
    </source>
</evidence>
<keyword evidence="15" id="KW-1185">Reference proteome</keyword>
<dbReference type="InterPro" id="IPR037515">
    <property type="entry name" value="Rib-P_diPkinase_bac"/>
</dbReference>
<dbReference type="GO" id="GO:0000287">
    <property type="term" value="F:magnesium ion binding"/>
    <property type="evidence" value="ECO:0007669"/>
    <property type="project" value="UniProtKB-UniRule"/>
</dbReference>
<dbReference type="GO" id="GO:0006164">
    <property type="term" value="P:purine nucleotide biosynthetic process"/>
    <property type="evidence" value="ECO:0007669"/>
    <property type="project" value="TreeGrafter"/>
</dbReference>
<dbReference type="InterPro" id="IPR000836">
    <property type="entry name" value="PRTase_dom"/>
</dbReference>
<comment type="caution">
    <text evidence="14">The sequence shown here is derived from an EMBL/GenBank/DDBJ whole genome shotgun (WGS) entry which is preliminary data.</text>
</comment>
<keyword evidence="2 12" id="KW-0808">Transferase</keyword>
<dbReference type="NCBIfam" id="TIGR01251">
    <property type="entry name" value="ribP_PPkin"/>
    <property type="match status" value="1"/>
</dbReference>
<feature type="active site" evidence="12">
    <location>
        <position position="194"/>
    </location>
</feature>
<dbReference type="GO" id="GO:0009156">
    <property type="term" value="P:ribonucleoside monophosphate biosynthetic process"/>
    <property type="evidence" value="ECO:0007669"/>
    <property type="project" value="InterPro"/>
</dbReference>
<dbReference type="HAMAP" id="MF_00583_B">
    <property type="entry name" value="RibP_PPkinase_B"/>
    <property type="match status" value="1"/>
</dbReference>
<dbReference type="InterPro" id="IPR000842">
    <property type="entry name" value="PRib_PP_synth_CS"/>
</dbReference>
<sequence>MNPSEVVVFSGNANRPLAEEICKHLGIPNGQISVKRFSDGESSVKIEENVRGRDVFVVQSISYPANDSLMELLLIIDAARRASARRITAVIPYYGYGRQDRKVEPRVPISARMVADLIETVGPDRVLTMDLHADQIQGFFRIPVDHLYFSPVLAEYINSLNMEDLVIVSPDSGGAERARNFGKKVNGSLAIIDKRRPKANESVVMHVIGEIKDKNCLLLDDMIDTGGTIAKAAMALYQNGAKSVLCCASHGVLSGEAPAKLNEGNFKQIVLSNSISIPETKKINHLKTLSIAPLFAKAIERIHNEESISSLFS</sequence>
<keyword evidence="6 12" id="KW-0418">Kinase</keyword>